<gene>
    <name evidence="6" type="ORF">H4219_004799</name>
</gene>
<dbReference type="Pfam" id="PF19445">
    <property type="entry name" value="eIF3h_C"/>
    <property type="match status" value="2"/>
</dbReference>
<dbReference type="EMBL" id="JANBPU010000199">
    <property type="protein sequence ID" value="KAJ1914418.1"/>
    <property type="molecule type" value="Genomic_DNA"/>
</dbReference>
<dbReference type="InterPro" id="IPR050242">
    <property type="entry name" value="JAMM_MPN+_peptidase_M67A"/>
</dbReference>
<evidence type="ECO:0000313" key="6">
    <source>
        <dbReference type="EMBL" id="KAJ1914418.1"/>
    </source>
</evidence>
<dbReference type="InterPro" id="IPR027524">
    <property type="entry name" value="eIF3h"/>
</dbReference>
<dbReference type="CDD" id="cd08065">
    <property type="entry name" value="MPN_eIF3h"/>
    <property type="match status" value="1"/>
</dbReference>
<organism evidence="6 7">
    <name type="scientific">Mycoemilia scoparia</name>
    <dbReference type="NCBI Taxonomy" id="417184"/>
    <lineage>
        <taxon>Eukaryota</taxon>
        <taxon>Fungi</taxon>
        <taxon>Fungi incertae sedis</taxon>
        <taxon>Zoopagomycota</taxon>
        <taxon>Kickxellomycotina</taxon>
        <taxon>Kickxellomycetes</taxon>
        <taxon>Kickxellales</taxon>
        <taxon>Kickxellaceae</taxon>
        <taxon>Mycoemilia</taxon>
    </lineage>
</organism>
<dbReference type="GO" id="GO:0003743">
    <property type="term" value="F:translation initiation factor activity"/>
    <property type="evidence" value="ECO:0007669"/>
    <property type="project" value="UniProtKB-KW"/>
</dbReference>
<keyword evidence="2" id="KW-0396">Initiation factor</keyword>
<dbReference type="InterPro" id="IPR000555">
    <property type="entry name" value="JAMM/MPN+_dom"/>
</dbReference>
<sequence>MAPSNNKETKPMTALLNEEKEVKLDIHEKLLPMMDISKDFKLTTVHLDPMVALKIVKHAREQVPQTVNGQLLGLQVENVLEITQSYPVPTQMSEDESAQYQVEMLHLLREVNADTDSVGWYQSTVLSNFLEKPFLETQLGYHSSLKSKCVALVFDITQTERGNLGFRAYRLSDKYLKLAKESSNARSDNAFTTKKLSENKLSYGDVLEELPVYIKNGSLTNVLMQEIETTSSKADLLEALQRPSSFDARLRAKKLQNNSLDGDDSNTFGGDENGGLLPCSTPFLSVPNPNSLGLTNNVESLAKPLETICDVIDEHIHNAGQWMYWQRGAAKEQRRANQYIHDIKQKNITRANQGLKLIPEPTEKEIAEKFRILPEPSRLDALLINAQLHELCQQINQITGPAVSKLYATQALQPTSASSATTAGTTTTTTTTTTGGAAAATAATAASK</sequence>
<name>A0A9W8DR95_9FUNG</name>
<evidence type="ECO:0000256" key="4">
    <source>
        <dbReference type="SAM" id="MobiDB-lite"/>
    </source>
</evidence>
<accession>A0A9W8DR95</accession>
<dbReference type="GO" id="GO:0005852">
    <property type="term" value="C:eukaryotic translation initiation factor 3 complex"/>
    <property type="evidence" value="ECO:0007669"/>
    <property type="project" value="InterPro"/>
</dbReference>
<evidence type="ECO:0000256" key="1">
    <source>
        <dbReference type="ARBA" id="ARBA00022490"/>
    </source>
</evidence>
<feature type="compositionally biased region" description="Low complexity" evidence="4">
    <location>
        <begin position="415"/>
        <end position="448"/>
    </location>
</feature>
<dbReference type="AlphaFoldDB" id="A0A9W8DR95"/>
<dbReference type="Gene3D" id="3.40.140.10">
    <property type="entry name" value="Cytidine Deaminase, domain 2"/>
    <property type="match status" value="1"/>
</dbReference>
<dbReference type="SMART" id="SM00232">
    <property type="entry name" value="JAB_MPN"/>
    <property type="match status" value="1"/>
</dbReference>
<dbReference type="PANTHER" id="PTHR10410">
    <property type="entry name" value="EUKARYOTIC TRANSLATION INITIATION FACTOR 3 -RELATED"/>
    <property type="match status" value="1"/>
</dbReference>
<protein>
    <recommendedName>
        <fullName evidence="5">MPN domain-containing protein</fullName>
    </recommendedName>
</protein>
<dbReference type="GO" id="GO:0008237">
    <property type="term" value="F:metallopeptidase activity"/>
    <property type="evidence" value="ECO:0007669"/>
    <property type="project" value="InterPro"/>
</dbReference>
<dbReference type="InterPro" id="IPR045810">
    <property type="entry name" value="eIF3h_C"/>
</dbReference>
<dbReference type="PROSITE" id="PS50249">
    <property type="entry name" value="MPN"/>
    <property type="match status" value="1"/>
</dbReference>
<feature type="domain" description="MPN" evidence="5">
    <location>
        <begin position="45"/>
        <end position="175"/>
    </location>
</feature>
<dbReference type="Proteomes" id="UP001150538">
    <property type="component" value="Unassembled WGS sequence"/>
</dbReference>
<evidence type="ECO:0000256" key="3">
    <source>
        <dbReference type="ARBA" id="ARBA00022917"/>
    </source>
</evidence>
<evidence type="ECO:0000256" key="2">
    <source>
        <dbReference type="ARBA" id="ARBA00022540"/>
    </source>
</evidence>
<evidence type="ECO:0000259" key="5">
    <source>
        <dbReference type="PROSITE" id="PS50249"/>
    </source>
</evidence>
<evidence type="ECO:0000313" key="7">
    <source>
        <dbReference type="Proteomes" id="UP001150538"/>
    </source>
</evidence>
<keyword evidence="7" id="KW-1185">Reference proteome</keyword>
<dbReference type="InterPro" id="IPR037518">
    <property type="entry name" value="MPN"/>
</dbReference>
<keyword evidence="3" id="KW-0648">Protein biosynthesis</keyword>
<dbReference type="OrthoDB" id="10265695at2759"/>
<proteinExistence type="predicted"/>
<reference evidence="6" key="1">
    <citation type="submission" date="2022-07" db="EMBL/GenBank/DDBJ databases">
        <title>Phylogenomic reconstructions and comparative analyses of Kickxellomycotina fungi.</title>
        <authorList>
            <person name="Reynolds N.K."/>
            <person name="Stajich J.E."/>
            <person name="Barry K."/>
            <person name="Grigoriev I.V."/>
            <person name="Crous P."/>
            <person name="Smith M.E."/>
        </authorList>
    </citation>
    <scope>NUCLEOTIDE SEQUENCE</scope>
    <source>
        <strain evidence="6">NBRC 100468</strain>
    </source>
</reference>
<comment type="caution">
    <text evidence="6">The sequence shown here is derived from an EMBL/GenBank/DDBJ whole genome shotgun (WGS) entry which is preliminary data.</text>
</comment>
<keyword evidence="1" id="KW-0963">Cytoplasm</keyword>
<feature type="region of interest" description="Disordered" evidence="4">
    <location>
        <begin position="414"/>
        <end position="448"/>
    </location>
</feature>
<dbReference type="Pfam" id="PF01398">
    <property type="entry name" value="JAB"/>
    <property type="match status" value="1"/>
</dbReference>